<keyword evidence="11" id="KW-1185">Reference proteome</keyword>
<proteinExistence type="inferred from homology"/>
<feature type="transmembrane region" description="Helical" evidence="9">
    <location>
        <begin position="87"/>
        <end position="106"/>
    </location>
</feature>
<keyword evidence="6" id="KW-0406">Ion transport</keyword>
<evidence type="ECO:0000313" key="11">
    <source>
        <dbReference type="Proteomes" id="UP001154282"/>
    </source>
</evidence>
<reference evidence="10" key="1">
    <citation type="submission" date="2022-08" db="EMBL/GenBank/DDBJ databases">
        <authorList>
            <person name="Gutierrez-Valencia J."/>
        </authorList>
    </citation>
    <scope>NUCLEOTIDE SEQUENCE</scope>
</reference>
<gene>
    <name evidence="10" type="ORF">LITE_LOCUS46439</name>
</gene>
<dbReference type="GO" id="GO:0016020">
    <property type="term" value="C:membrane"/>
    <property type="evidence" value="ECO:0007669"/>
    <property type="project" value="UniProtKB-SubCell"/>
</dbReference>
<evidence type="ECO:0000256" key="6">
    <source>
        <dbReference type="ARBA" id="ARBA00023065"/>
    </source>
</evidence>
<dbReference type="GO" id="GO:0034220">
    <property type="term" value="P:monoatomic ion transmembrane transport"/>
    <property type="evidence" value="ECO:0007669"/>
    <property type="project" value="UniProtKB-KW"/>
</dbReference>
<evidence type="ECO:0008006" key="12">
    <source>
        <dbReference type="Google" id="ProtNLM"/>
    </source>
</evidence>
<evidence type="ECO:0000256" key="2">
    <source>
        <dbReference type="ARBA" id="ARBA00007079"/>
    </source>
</evidence>
<sequence length="365" mass="40490">MASTRGIDSVKQENFEAKSKERLLSRKGYSEFGFNNSQYEDDEGGSSSDVKCGCFRSLSDRIVGFCNGVPRVFADLYKMGSTDPRKVFFAIKMGLPLATVSMLMILRRHLNDVSQYSIWAIITVVVVFEFTVGGTLSKGLNRGLGTFSAGALALGNAELSVYFGKYQEAPPKKRQVFASELQRVGNEGAKVLHELGTKLEKMEKLSPGVDLLLPVREAAEELQTKVDLKSYLLVNSESWAASGKQPKKFENQHQDHAKDDNTNIIASRSSSLREWTSLSSESIQQPPLSWPRVFFVGGPAPVLEQDSKVYESASSLSLATFSSLLIEFVARLQELGEKARFKEEQFGGNVADPGFWTRLKRCFHV</sequence>
<accession>A0AAV0R449</accession>
<evidence type="ECO:0000256" key="5">
    <source>
        <dbReference type="ARBA" id="ARBA00022989"/>
    </source>
</evidence>
<protein>
    <recommendedName>
        <fullName evidence="12">Aluminum-activated malate transporter</fullName>
    </recommendedName>
</protein>
<evidence type="ECO:0000256" key="3">
    <source>
        <dbReference type="ARBA" id="ARBA00022448"/>
    </source>
</evidence>
<evidence type="ECO:0000313" key="10">
    <source>
        <dbReference type="EMBL" id="CAI0552479.1"/>
    </source>
</evidence>
<keyword evidence="7 9" id="KW-0472">Membrane</keyword>
<dbReference type="EMBL" id="CAMGYJ010000010">
    <property type="protein sequence ID" value="CAI0552479.1"/>
    <property type="molecule type" value="Genomic_DNA"/>
</dbReference>
<evidence type="ECO:0000256" key="1">
    <source>
        <dbReference type="ARBA" id="ARBA00004141"/>
    </source>
</evidence>
<dbReference type="GO" id="GO:0015743">
    <property type="term" value="P:malate transport"/>
    <property type="evidence" value="ECO:0007669"/>
    <property type="project" value="InterPro"/>
</dbReference>
<dbReference type="Proteomes" id="UP001154282">
    <property type="component" value="Unassembled WGS sequence"/>
</dbReference>
<name>A0AAV0R449_9ROSI</name>
<organism evidence="10 11">
    <name type="scientific">Linum tenue</name>
    <dbReference type="NCBI Taxonomy" id="586396"/>
    <lineage>
        <taxon>Eukaryota</taxon>
        <taxon>Viridiplantae</taxon>
        <taxon>Streptophyta</taxon>
        <taxon>Embryophyta</taxon>
        <taxon>Tracheophyta</taxon>
        <taxon>Spermatophyta</taxon>
        <taxon>Magnoliopsida</taxon>
        <taxon>eudicotyledons</taxon>
        <taxon>Gunneridae</taxon>
        <taxon>Pentapetalae</taxon>
        <taxon>rosids</taxon>
        <taxon>fabids</taxon>
        <taxon>Malpighiales</taxon>
        <taxon>Linaceae</taxon>
        <taxon>Linum</taxon>
    </lineage>
</organism>
<comment type="caution">
    <text evidence="10">The sequence shown here is derived from an EMBL/GenBank/DDBJ whole genome shotgun (WGS) entry which is preliminary data.</text>
</comment>
<feature type="transmembrane region" description="Helical" evidence="9">
    <location>
        <begin position="118"/>
        <end position="137"/>
    </location>
</feature>
<dbReference type="Pfam" id="PF11744">
    <property type="entry name" value="ALMT"/>
    <property type="match status" value="2"/>
</dbReference>
<keyword evidence="4 9" id="KW-0812">Transmembrane</keyword>
<evidence type="ECO:0000256" key="4">
    <source>
        <dbReference type="ARBA" id="ARBA00022692"/>
    </source>
</evidence>
<keyword evidence="8" id="KW-0407">Ion channel</keyword>
<keyword evidence="5 9" id="KW-1133">Transmembrane helix</keyword>
<keyword evidence="3" id="KW-0813">Transport</keyword>
<comment type="subcellular location">
    <subcellularLocation>
        <location evidence="1">Membrane</location>
        <topology evidence="1">Multi-pass membrane protein</topology>
    </subcellularLocation>
</comment>
<evidence type="ECO:0000256" key="9">
    <source>
        <dbReference type="SAM" id="Phobius"/>
    </source>
</evidence>
<dbReference type="PANTHER" id="PTHR31086">
    <property type="entry name" value="ALUMINUM-ACTIVATED MALATE TRANSPORTER 10"/>
    <property type="match status" value="1"/>
</dbReference>
<evidence type="ECO:0000256" key="8">
    <source>
        <dbReference type="ARBA" id="ARBA00023303"/>
    </source>
</evidence>
<comment type="similarity">
    <text evidence="2">Belongs to the aromatic acid exporter (TC 2.A.85) family.</text>
</comment>
<dbReference type="AlphaFoldDB" id="A0AAV0R449"/>
<dbReference type="InterPro" id="IPR020966">
    <property type="entry name" value="ALMT"/>
</dbReference>
<evidence type="ECO:0000256" key="7">
    <source>
        <dbReference type="ARBA" id="ARBA00023136"/>
    </source>
</evidence>